<evidence type="ECO:0000256" key="3">
    <source>
        <dbReference type="ARBA" id="ARBA00022516"/>
    </source>
</evidence>
<keyword evidence="11 12" id="KW-1208">Phospholipid metabolism</keyword>
<evidence type="ECO:0000259" key="14">
    <source>
        <dbReference type="PROSITE" id="PS50035"/>
    </source>
</evidence>
<evidence type="ECO:0000313" key="15">
    <source>
        <dbReference type="EMBL" id="MFC7749024.1"/>
    </source>
</evidence>
<dbReference type="InterPro" id="IPR022924">
    <property type="entry name" value="Cardiolipin_synthase"/>
</dbReference>
<keyword evidence="16" id="KW-1185">Reference proteome</keyword>
<feature type="transmembrane region" description="Helical" evidence="12">
    <location>
        <begin position="12"/>
        <end position="29"/>
    </location>
</feature>
<dbReference type="InterPro" id="IPR027379">
    <property type="entry name" value="CLS_N"/>
</dbReference>
<keyword evidence="9 12" id="KW-0472">Membrane</keyword>
<evidence type="ECO:0000256" key="5">
    <source>
        <dbReference type="ARBA" id="ARBA00022692"/>
    </source>
</evidence>
<dbReference type="RefSeq" id="WP_138790287.1">
    <property type="nucleotide sequence ID" value="NZ_JBHTGQ010000008.1"/>
</dbReference>
<evidence type="ECO:0000256" key="12">
    <source>
        <dbReference type="HAMAP-Rule" id="MF_01916"/>
    </source>
</evidence>
<reference evidence="16" key="1">
    <citation type="journal article" date="2019" name="Int. J. Syst. Evol. Microbiol.">
        <title>The Global Catalogue of Microorganisms (GCM) 10K type strain sequencing project: providing services to taxonomists for standard genome sequencing and annotation.</title>
        <authorList>
            <consortium name="The Broad Institute Genomics Platform"/>
            <consortium name="The Broad Institute Genome Sequencing Center for Infectious Disease"/>
            <person name="Wu L."/>
            <person name="Ma J."/>
        </authorList>
    </citation>
    <scope>NUCLEOTIDE SEQUENCE [LARGE SCALE GENOMIC DNA]</scope>
    <source>
        <strain evidence="16">JCM 18657</strain>
    </source>
</reference>
<evidence type="ECO:0000256" key="7">
    <source>
        <dbReference type="ARBA" id="ARBA00022989"/>
    </source>
</evidence>
<dbReference type="EC" id="2.7.8.-" evidence="12 13"/>
<evidence type="ECO:0000256" key="11">
    <source>
        <dbReference type="ARBA" id="ARBA00023264"/>
    </source>
</evidence>
<keyword evidence="7 12" id="KW-1133">Transmembrane helix</keyword>
<evidence type="ECO:0000256" key="4">
    <source>
        <dbReference type="ARBA" id="ARBA00022679"/>
    </source>
</evidence>
<comment type="similarity">
    <text evidence="12">Belongs to the phospholipase D family. Cardiolipin synthase subfamily.</text>
</comment>
<evidence type="ECO:0000256" key="9">
    <source>
        <dbReference type="ARBA" id="ARBA00023136"/>
    </source>
</evidence>
<evidence type="ECO:0000256" key="10">
    <source>
        <dbReference type="ARBA" id="ARBA00023209"/>
    </source>
</evidence>
<feature type="active site" evidence="12">
    <location>
        <position position="405"/>
    </location>
</feature>
<feature type="active site" evidence="12">
    <location>
        <position position="233"/>
    </location>
</feature>
<feature type="domain" description="PLD phosphodiesterase" evidence="14">
    <location>
        <begin position="221"/>
        <end position="248"/>
    </location>
</feature>
<comment type="function">
    <text evidence="12">Catalyzes the reversible phosphatidyl group transfer from one phosphatidylglycerol molecule to another to form cardiolipin (CL) (diphosphatidylglycerol) and glycerol.</text>
</comment>
<dbReference type="CDD" id="cd09112">
    <property type="entry name" value="PLDc_CLS_2"/>
    <property type="match status" value="1"/>
</dbReference>
<feature type="active site" evidence="12">
    <location>
        <position position="410"/>
    </location>
</feature>
<gene>
    <name evidence="15" type="primary">cls</name>
    <name evidence="15" type="ORF">ACFQWB_03560</name>
</gene>
<dbReference type="PANTHER" id="PTHR21248:SF22">
    <property type="entry name" value="PHOSPHOLIPASE D"/>
    <property type="match status" value="1"/>
</dbReference>
<name>A0ABW2UYR3_9BACL</name>
<feature type="active site" evidence="12">
    <location>
        <position position="403"/>
    </location>
</feature>
<feature type="domain" description="PLD phosphodiesterase" evidence="14">
    <location>
        <begin position="398"/>
        <end position="425"/>
    </location>
</feature>
<evidence type="ECO:0000256" key="1">
    <source>
        <dbReference type="ARBA" id="ARBA00004651"/>
    </source>
</evidence>
<keyword evidence="3 12" id="KW-0444">Lipid biosynthesis</keyword>
<dbReference type="SMART" id="SM00155">
    <property type="entry name" value="PLDc"/>
    <property type="match status" value="2"/>
</dbReference>
<keyword evidence="8 12" id="KW-0443">Lipid metabolism</keyword>
<evidence type="ECO:0000256" key="6">
    <source>
        <dbReference type="ARBA" id="ARBA00022737"/>
    </source>
</evidence>
<feature type="active site" evidence="12">
    <location>
        <position position="228"/>
    </location>
</feature>
<evidence type="ECO:0000256" key="2">
    <source>
        <dbReference type="ARBA" id="ARBA00022475"/>
    </source>
</evidence>
<dbReference type="Gene3D" id="3.30.870.10">
    <property type="entry name" value="Endonuclease Chain A"/>
    <property type="match status" value="2"/>
</dbReference>
<dbReference type="EMBL" id="JBHTGQ010000008">
    <property type="protein sequence ID" value="MFC7749024.1"/>
    <property type="molecule type" value="Genomic_DNA"/>
</dbReference>
<comment type="catalytic activity">
    <reaction evidence="12">
        <text>2 a 1,2-diacyl-sn-glycero-3-phospho-(1'-sn-glycerol) = a cardiolipin + glycerol</text>
        <dbReference type="Rhea" id="RHEA:31451"/>
        <dbReference type="ChEBI" id="CHEBI:17754"/>
        <dbReference type="ChEBI" id="CHEBI:62237"/>
        <dbReference type="ChEBI" id="CHEBI:64716"/>
    </reaction>
</comment>
<evidence type="ECO:0000313" key="16">
    <source>
        <dbReference type="Proteomes" id="UP001596528"/>
    </source>
</evidence>
<dbReference type="Pfam" id="PF13396">
    <property type="entry name" value="PLDc_N"/>
    <property type="match status" value="1"/>
</dbReference>
<dbReference type="InterPro" id="IPR025202">
    <property type="entry name" value="PLD-like_dom"/>
</dbReference>
<organism evidence="15 16">
    <name type="scientific">Paenibacillus thermoaerophilus</name>
    <dbReference type="NCBI Taxonomy" id="1215385"/>
    <lineage>
        <taxon>Bacteria</taxon>
        <taxon>Bacillati</taxon>
        <taxon>Bacillota</taxon>
        <taxon>Bacilli</taxon>
        <taxon>Bacillales</taxon>
        <taxon>Paenibacillaceae</taxon>
        <taxon>Paenibacillus</taxon>
    </lineage>
</organism>
<accession>A0ABW2UYR3</accession>
<dbReference type="HAMAP" id="MF_01916">
    <property type="entry name" value="Cardiolipin_synth_Cls"/>
    <property type="match status" value="1"/>
</dbReference>
<dbReference type="InterPro" id="IPR001736">
    <property type="entry name" value="PLipase_D/transphosphatidylase"/>
</dbReference>
<dbReference type="CDD" id="cd09110">
    <property type="entry name" value="PLDc_CLS_1"/>
    <property type="match status" value="1"/>
</dbReference>
<keyword evidence="4 12" id="KW-0808">Transferase</keyword>
<comment type="caution">
    <text evidence="15">The sequence shown here is derived from an EMBL/GenBank/DDBJ whole genome shotgun (WGS) entry which is preliminary data.</text>
</comment>
<dbReference type="InterPro" id="IPR030874">
    <property type="entry name" value="Cardiolipin_synth_Firmi"/>
</dbReference>
<dbReference type="PANTHER" id="PTHR21248">
    <property type="entry name" value="CARDIOLIPIN SYNTHASE"/>
    <property type="match status" value="1"/>
</dbReference>
<keyword evidence="10 12" id="KW-0594">Phospholipid biosynthesis</keyword>
<dbReference type="Pfam" id="PF13091">
    <property type="entry name" value="PLDc_2"/>
    <property type="match status" value="2"/>
</dbReference>
<sequence>MSWSDGIVQNIYTLISILNVPLAITVIFLERRNVGVTWAWLMVLLFLPVVGFVLYLFLGQNLSRLKLYRIHLANQGKIREYIERQRRDFRKHRVEFNDPAMSAYQDLIYMNLLSSHALYTQNNSVDIFVDGPSKFDSLFRDIAEAKHHIHLMYYIIQNDELGRKLIRELARKAEEGVEVRLLYDDIGSSDLTRRFFEPLLRAGGQAAAFFPSRIPYLNIRVNYRNHRKLAIIDGMYGYIGGFNVGDEYLGRSNKFGPWRDTHLRLRGDSVLQMQAQFAMDWNLASGRVLPDHPDYFPRLESTGTVGVQIVSSGPTHEMEQIKNAYIKMIFEAEQLICIQTPYFIPDESVLNALKIAMLSGVELRIMIPGKPDHRMVYWATYSHLGELLDLGAKCYLYQNGFLHAKTVIVDGKIASVGTANFDIRSFKLNFEVNAILYDTATVSRLQDIFERDTADCTELTAEMYRARSRMQRIKESCTRLISPIL</sequence>
<comment type="subcellular location">
    <subcellularLocation>
        <location evidence="1 12">Cell membrane</location>
        <topology evidence="1 12">Multi-pass membrane protein</topology>
    </subcellularLocation>
</comment>
<dbReference type="Proteomes" id="UP001596528">
    <property type="component" value="Unassembled WGS sequence"/>
</dbReference>
<dbReference type="NCBIfam" id="TIGR04265">
    <property type="entry name" value="bac_cardiolipin"/>
    <property type="match status" value="1"/>
</dbReference>
<protein>
    <recommendedName>
        <fullName evidence="12 13">Cardiolipin synthase</fullName>
        <shortName evidence="12">CL synthase</shortName>
        <ecNumber evidence="12 13">2.7.8.-</ecNumber>
    </recommendedName>
</protein>
<keyword evidence="6" id="KW-0677">Repeat</keyword>
<evidence type="ECO:0000256" key="13">
    <source>
        <dbReference type="NCBIfam" id="TIGR04265"/>
    </source>
</evidence>
<keyword evidence="5 12" id="KW-0812">Transmembrane</keyword>
<keyword evidence="2 12" id="KW-1003">Cell membrane</keyword>
<feature type="active site" evidence="12">
    <location>
        <position position="226"/>
    </location>
</feature>
<evidence type="ECO:0000256" key="8">
    <source>
        <dbReference type="ARBA" id="ARBA00023098"/>
    </source>
</evidence>
<proteinExistence type="inferred from homology"/>
<feature type="transmembrane region" description="Helical" evidence="12">
    <location>
        <begin position="35"/>
        <end position="58"/>
    </location>
</feature>
<dbReference type="PROSITE" id="PS50035">
    <property type="entry name" value="PLD"/>
    <property type="match status" value="2"/>
</dbReference>
<dbReference type="SUPFAM" id="SSF56024">
    <property type="entry name" value="Phospholipase D/nuclease"/>
    <property type="match status" value="2"/>
</dbReference>